<organism evidence="1">
    <name type="scientific">Hexamita inflata</name>
    <dbReference type="NCBI Taxonomy" id="28002"/>
    <lineage>
        <taxon>Eukaryota</taxon>
        <taxon>Metamonada</taxon>
        <taxon>Diplomonadida</taxon>
        <taxon>Hexamitidae</taxon>
        <taxon>Hexamitinae</taxon>
        <taxon>Hexamita</taxon>
    </lineage>
</organism>
<dbReference type="EMBL" id="CAXDID020000288">
    <property type="protein sequence ID" value="CAL6071015.1"/>
    <property type="molecule type" value="Genomic_DNA"/>
</dbReference>
<dbReference type="EMBL" id="CATOUU010000968">
    <property type="protein sequence ID" value="CAI9963482.1"/>
    <property type="molecule type" value="Genomic_DNA"/>
</dbReference>
<dbReference type="Proteomes" id="UP001642409">
    <property type="component" value="Unassembled WGS sequence"/>
</dbReference>
<dbReference type="AlphaFoldDB" id="A0AA86QZI8"/>
<evidence type="ECO:0000313" key="1">
    <source>
        <dbReference type="EMBL" id="CAI9963482.1"/>
    </source>
</evidence>
<reference evidence="1" key="1">
    <citation type="submission" date="2023-06" db="EMBL/GenBank/DDBJ databases">
        <authorList>
            <person name="Kurt Z."/>
        </authorList>
    </citation>
    <scope>NUCLEOTIDE SEQUENCE</scope>
</reference>
<reference evidence="2 3" key="2">
    <citation type="submission" date="2024-07" db="EMBL/GenBank/DDBJ databases">
        <authorList>
            <person name="Akdeniz Z."/>
        </authorList>
    </citation>
    <scope>NUCLEOTIDE SEQUENCE [LARGE SCALE GENOMIC DNA]</scope>
</reference>
<name>A0AA86QZI8_9EUKA</name>
<evidence type="ECO:0000313" key="3">
    <source>
        <dbReference type="Proteomes" id="UP001642409"/>
    </source>
</evidence>
<proteinExistence type="predicted"/>
<accession>A0AA86QZI8</accession>
<comment type="caution">
    <text evidence="1">The sequence shown here is derived from an EMBL/GenBank/DDBJ whole genome shotgun (WGS) entry which is preliminary data.</text>
</comment>
<protein>
    <submittedName>
        <fullName evidence="1">Uncharacterized protein</fullName>
    </submittedName>
</protein>
<gene>
    <name evidence="1" type="ORF">HINF_LOCUS51127</name>
    <name evidence="2" type="ORF">HINF_LOCUS54943</name>
</gene>
<sequence>MAFAEQFFSLPEVQRYVANIQGFSTPLEHVDAIVQRELQYKLSQTSTYQNSSEIDRLLSSYRQLRDNNLDIQEIQDQTAVLESTQKENLELLEQEVTHANSPIKLRTSKRKISQTSQIQLKLEQLQDFARSGINTKYFAELGCCQLFQPSFQQLKQNYQLFAIFQSAQYQLSRSVRVQNANGFIAFENMQIFAPDVLGVGAVEYLSQLQKIQNKLQQTILVCTNIDSQLSRHTKSEVLQLESLGKMTKIIIGRHNLTSYQNIVKFLPIVYKGNMRNNATIDVCCVLTSFVPPKYVDLIRSQVSQQPEEIQEENDLLIRIRDFEQAVLEKENQYIIDQQKYIQDLQIDLTLTDTMRLLQLEKHHMEQEVFYQSQRESVYNLKHPAYPALKSLAQNQYIDIREQALQMVLEADPQSSLRLENVFLQCLSQQLPVSYKKESQFKNWLTIEDRITPPQIQTFQFQCSVSQFSDVEEYKLLEKMAEEKISSHSQPLFQIQNFKNIEFDNAVLKKFDIQSDIVSLKNYVDPVQIHIEEMNGISKEQKYHERVILNRFTNVYVNKINTKETSQYLINQLQTRLLLKLNKPLVLLLSSKVLLYQSVLFTPTDSFRIPESEFAAEHFKINAVTNLSCSSQFPQLFSKDAELVTFKLKLNVLKTHLYGFYQDYICCKSFAVCEVPFKPYMQRFGLVSDKLFAQNEYQKKVANRLKQMPYFERLEYLRNTFDLEKLALQCVVDENAEIEVCCDKYLLESTFGQMLRRNGSFVVQQVGIRIGEVLDTKYDEKNEPEECIYAQWIGE</sequence>
<keyword evidence="3" id="KW-1185">Reference proteome</keyword>
<evidence type="ECO:0000313" key="2">
    <source>
        <dbReference type="EMBL" id="CAL6071015.1"/>
    </source>
</evidence>